<dbReference type="Proteomes" id="UP000037997">
    <property type="component" value="Unassembled WGS sequence"/>
</dbReference>
<proteinExistence type="predicted"/>
<feature type="coiled-coil region" evidence="1">
    <location>
        <begin position="45"/>
        <end position="72"/>
    </location>
</feature>
<keyword evidence="1" id="KW-0175">Coiled coil</keyword>
<gene>
    <name evidence="2" type="ORF">HPU229334_04715</name>
</gene>
<dbReference type="RefSeq" id="WP_054197811.1">
    <property type="nucleotide sequence ID" value="NZ_JNOC01000022.1"/>
</dbReference>
<dbReference type="PATRIC" id="fig|35818.11.peg.937"/>
<evidence type="ECO:0008006" key="4">
    <source>
        <dbReference type="Google" id="ProtNLM"/>
    </source>
</evidence>
<evidence type="ECO:0000313" key="3">
    <source>
        <dbReference type="Proteomes" id="UP000037997"/>
    </source>
</evidence>
<accession>A0A0N1EBM7</accession>
<dbReference type="AlphaFoldDB" id="A0A0N1EBM7"/>
<evidence type="ECO:0000256" key="1">
    <source>
        <dbReference type="SAM" id="Coils"/>
    </source>
</evidence>
<evidence type="ECO:0000313" key="2">
    <source>
        <dbReference type="EMBL" id="KPH56030.1"/>
    </source>
</evidence>
<dbReference type="STRING" id="35818.HPU229336_00320"/>
<name>A0A0N1EBM7_9HELI</name>
<protein>
    <recommendedName>
        <fullName evidence="4">Cache domain-containing protein</fullName>
    </recommendedName>
</protein>
<organism evidence="2 3">
    <name type="scientific">Helicobacter pullorum</name>
    <dbReference type="NCBI Taxonomy" id="35818"/>
    <lineage>
        <taxon>Bacteria</taxon>
        <taxon>Pseudomonadati</taxon>
        <taxon>Campylobacterota</taxon>
        <taxon>Epsilonproteobacteria</taxon>
        <taxon>Campylobacterales</taxon>
        <taxon>Helicobacteraceae</taxon>
        <taxon>Helicobacter</taxon>
    </lineage>
</organism>
<reference evidence="2 3" key="1">
    <citation type="submission" date="2014-06" db="EMBL/GenBank/DDBJ databases">
        <title>Helicobacter pullorum isolates in fresh chicken meat - phenotypic and genotypic features.</title>
        <authorList>
            <person name="Borges V."/>
            <person name="Santos A."/>
            <person name="Correia C.B."/>
            <person name="Saraiva M."/>
            <person name="Menard A."/>
            <person name="Vieira L."/>
            <person name="Sampaio D.A."/>
            <person name="Gomes J.P."/>
            <person name="Oleastro M."/>
        </authorList>
    </citation>
    <scope>NUCLEOTIDE SEQUENCE [LARGE SCALE GENOMIC DNA]</scope>
    <source>
        <strain evidence="2 3">229334/12</strain>
    </source>
</reference>
<sequence length="673" mass="76937">MEQSTLNLLGSYMPMAQRYKSQFSSLNTLLSKTTLTGKISSLDIAENLFDYMEQTQEKFEELQEKLIKTIMEQNFLNVYEEAQTSSKVLSELLNAYLQSRYEEILALLRSDVLENCMDNQEEKTKEVQQAIFDYLKEFAKNSGAYKDVLLFDDKGNTLEALLPKVAPKTALAAILEDHKIESFGDFFSKVDFYQQGTLLEERMEFFFVLPLRKEAEQPADFVAVFVLDFQGIFEWLNNCFPYRLVQSNLVITNQKNVVLFSDNPKNFPVGSSLKTNTLEGYHFIEFRSKTCIFAQNEIGSLQTKNIVENWKVCRILPLYVAFDIKKQNNEKINPDILKDSLLITDELDAVIAEGENINEELGDAVINGEIIASKSHSYTLNPILNNIRILSEEMNTLCIQSAEELQKGIYGALFNTIGYYSKYAVVAMDNFLRECVCEISWIKNAPEFRRYLLEGIQDKTSSNTKEKIKSLLACLGENLKNYYNIVFFDKDGNILHNSLEDAKYDNEKLNIIERLGNSVHNNGVMISNYEASPLYDGDSTMIVYAGIKEGVRVIGGLAFVLDIKRISSLINDIMPKGSPIISDKSEIFTVVFDSQKNILATTNPEFTFEGYQLEDKIDFKNLKDFKKIIKIDQKYYLLCTEVCPNTKNGFAEYTKHSLYSLVLVALKEEMLEC</sequence>
<dbReference type="EMBL" id="JNOC01000022">
    <property type="protein sequence ID" value="KPH56030.1"/>
    <property type="molecule type" value="Genomic_DNA"/>
</dbReference>
<comment type="caution">
    <text evidence="2">The sequence shown here is derived from an EMBL/GenBank/DDBJ whole genome shotgun (WGS) entry which is preliminary data.</text>
</comment>